<reference evidence="3" key="1">
    <citation type="submission" date="2023-07" db="EMBL/GenBank/DDBJ databases">
        <title>Novel species in the genus Lipingzhangella isolated from Sambhar Salt Lake.</title>
        <authorList>
            <person name="Jiya N."/>
            <person name="Kajale S."/>
            <person name="Sharma A."/>
        </authorList>
    </citation>
    <scope>NUCLEOTIDE SEQUENCE [LARGE SCALE GENOMIC DNA]</scope>
    <source>
        <strain evidence="3">LS1_29</strain>
    </source>
</reference>
<keyword evidence="3" id="KW-1185">Reference proteome</keyword>
<proteinExistence type="predicted"/>
<evidence type="ECO:0000313" key="2">
    <source>
        <dbReference type="EMBL" id="MDS1270326.1"/>
    </source>
</evidence>
<dbReference type="Pfam" id="PF04149">
    <property type="entry name" value="DUF397"/>
    <property type="match status" value="1"/>
</dbReference>
<accession>A0ABU2H4U9</accession>
<gene>
    <name evidence="2" type="ORF">RIF23_08465</name>
</gene>
<name>A0ABU2H4U9_9ACTN</name>
<dbReference type="Proteomes" id="UP001250214">
    <property type="component" value="Unassembled WGS sequence"/>
</dbReference>
<comment type="caution">
    <text evidence="2">The sequence shown here is derived from an EMBL/GenBank/DDBJ whole genome shotgun (WGS) entry which is preliminary data.</text>
</comment>
<evidence type="ECO:0000313" key="3">
    <source>
        <dbReference type="Proteomes" id="UP001250214"/>
    </source>
</evidence>
<evidence type="ECO:0000259" key="1">
    <source>
        <dbReference type="Pfam" id="PF04149"/>
    </source>
</evidence>
<organism evidence="2 3">
    <name type="scientific">Lipingzhangella rawalii</name>
    <dbReference type="NCBI Taxonomy" id="2055835"/>
    <lineage>
        <taxon>Bacteria</taxon>
        <taxon>Bacillati</taxon>
        <taxon>Actinomycetota</taxon>
        <taxon>Actinomycetes</taxon>
        <taxon>Streptosporangiales</taxon>
        <taxon>Nocardiopsidaceae</taxon>
        <taxon>Lipingzhangella</taxon>
    </lineage>
</organism>
<dbReference type="RefSeq" id="WP_310911845.1">
    <property type="nucleotide sequence ID" value="NZ_JAVLVT010000003.1"/>
</dbReference>
<feature type="domain" description="DUF397" evidence="1">
    <location>
        <begin position="5"/>
        <end position="57"/>
    </location>
</feature>
<dbReference type="InterPro" id="IPR007278">
    <property type="entry name" value="DUF397"/>
</dbReference>
<dbReference type="EMBL" id="JAVLVT010000003">
    <property type="protein sequence ID" value="MDS1270326.1"/>
    <property type="molecule type" value="Genomic_DNA"/>
</dbReference>
<sequence>MVNESWRKSSYSKGGMDNCVEARAAHSTRVEVRDSQHPGEAWLGFPAGEWAAFLSGVEQL</sequence>
<protein>
    <submittedName>
        <fullName evidence="2">DUF397 domain-containing protein</fullName>
    </submittedName>
</protein>